<dbReference type="eggNOG" id="ENOG502S5YZ">
    <property type="taxonomic scope" value="Eukaryota"/>
</dbReference>
<dbReference type="OrthoDB" id="4206194at2759"/>
<dbReference type="Pfam" id="PF06293">
    <property type="entry name" value="Kdo"/>
    <property type="match status" value="1"/>
</dbReference>
<dbReference type="Proteomes" id="UP000002035">
    <property type="component" value="Unassembled WGS sequence"/>
</dbReference>
<dbReference type="EMBL" id="DS995701">
    <property type="protein sequence ID" value="EEQ27903.1"/>
    <property type="molecule type" value="Genomic_DNA"/>
</dbReference>
<gene>
    <name evidence="1" type="ORF">MCYG_00791</name>
</gene>
<dbReference type="RefSeq" id="XP_002850687.1">
    <property type="nucleotide sequence ID" value="XM_002850641.1"/>
</dbReference>
<dbReference type="SUPFAM" id="SSF56112">
    <property type="entry name" value="Protein kinase-like (PK-like)"/>
    <property type="match status" value="1"/>
</dbReference>
<dbReference type="VEuPathDB" id="FungiDB:MCYG_00791"/>
<dbReference type="HOGENOM" id="CLU_064787_2_0_1"/>
<protein>
    <submittedName>
        <fullName evidence="1">Alpha-galactosidase A</fullName>
    </submittedName>
</protein>
<dbReference type="InterPro" id="IPR011009">
    <property type="entry name" value="Kinase-like_dom_sf"/>
</dbReference>
<name>C5FDC9_ARTOC</name>
<dbReference type="AlphaFoldDB" id="C5FDC9"/>
<accession>C5FDC9</accession>
<reference evidence="2" key="1">
    <citation type="journal article" date="2012" name="MBio">
        <title>Comparative genome analysis of Trichophyton rubrum and related dermatophytes reveals candidate genes involved in infection.</title>
        <authorList>
            <person name="Martinez D.A."/>
            <person name="Oliver B.G."/>
            <person name="Graeser Y."/>
            <person name="Goldberg J.M."/>
            <person name="Li W."/>
            <person name="Martinez-Rossi N.M."/>
            <person name="Monod M."/>
            <person name="Shelest E."/>
            <person name="Barton R.C."/>
            <person name="Birch E."/>
            <person name="Brakhage A.A."/>
            <person name="Chen Z."/>
            <person name="Gurr S.J."/>
            <person name="Heiman D."/>
            <person name="Heitman J."/>
            <person name="Kosti I."/>
            <person name="Rossi A."/>
            <person name="Saif S."/>
            <person name="Samalova M."/>
            <person name="Saunders C.W."/>
            <person name="Shea T."/>
            <person name="Summerbell R.C."/>
            <person name="Xu J."/>
            <person name="Young S."/>
            <person name="Zeng Q."/>
            <person name="Birren B.W."/>
            <person name="Cuomo C.A."/>
            <person name="White T.C."/>
        </authorList>
    </citation>
    <scope>NUCLEOTIDE SEQUENCE [LARGE SCALE GENOMIC DNA]</scope>
    <source>
        <strain evidence="2">ATCC MYA-4605 / CBS 113480</strain>
    </source>
</reference>
<dbReference type="OMA" id="WTVAHIS"/>
<dbReference type="GeneID" id="9226616"/>
<sequence length="267" mass="29583">MAVLSMDVSGKDDSEYRLLIDGKVKYVTISPHTYDRNTLSAPLESLPALPKAKEWNMAFISRDPSTNELKTRLSNRKLVGVHELWHPNSVDCLTLTKVKRLSANVSEVTVSGNQGSDASVPLSPGTTAILKIARFEWEIPRIVQETRAYRLLAESGLAPRFLGHVHEHGRVIGLLVEKVEGREASIDDLPVCKDVAQQFHKLGLLHGDVNKYNFIVHNGTAKLIDFENSRAHQDDCSARQSELDSLDAHLQEKTGRGGGFTPMEHSS</sequence>
<evidence type="ECO:0000313" key="1">
    <source>
        <dbReference type="EMBL" id="EEQ27903.1"/>
    </source>
</evidence>
<proteinExistence type="predicted"/>
<evidence type="ECO:0000313" key="2">
    <source>
        <dbReference type="Proteomes" id="UP000002035"/>
    </source>
</evidence>
<keyword evidence="2" id="KW-1185">Reference proteome</keyword>
<dbReference type="Gene3D" id="1.10.510.10">
    <property type="entry name" value="Transferase(Phosphotransferase) domain 1"/>
    <property type="match status" value="1"/>
</dbReference>
<dbReference type="STRING" id="554155.C5FDC9"/>
<organism evidence="1 2">
    <name type="scientific">Arthroderma otae (strain ATCC MYA-4605 / CBS 113480)</name>
    <name type="common">Microsporum canis</name>
    <dbReference type="NCBI Taxonomy" id="554155"/>
    <lineage>
        <taxon>Eukaryota</taxon>
        <taxon>Fungi</taxon>
        <taxon>Dikarya</taxon>
        <taxon>Ascomycota</taxon>
        <taxon>Pezizomycotina</taxon>
        <taxon>Eurotiomycetes</taxon>
        <taxon>Eurotiomycetidae</taxon>
        <taxon>Onygenales</taxon>
        <taxon>Arthrodermataceae</taxon>
        <taxon>Microsporum</taxon>
    </lineage>
</organism>